<dbReference type="AlphaFoldDB" id="A0A291PEA1"/>
<evidence type="ECO:0000313" key="2">
    <source>
        <dbReference type="Proteomes" id="UP000220394"/>
    </source>
</evidence>
<gene>
    <name evidence="1" type="ORF">CIW82_02900</name>
</gene>
<evidence type="ECO:0000313" key="1">
    <source>
        <dbReference type="EMBL" id="ATJ89803.1"/>
    </source>
</evidence>
<protein>
    <submittedName>
        <fullName evidence="1">Uncharacterized protein</fullName>
    </submittedName>
</protein>
<dbReference type="EMBL" id="CP022699">
    <property type="protein sequence ID" value="ATJ89803.1"/>
    <property type="molecule type" value="Genomic_DNA"/>
</dbReference>
<sequence length="94" mass="10475">MEWMRGYSMISRTLLGCSTASNEGTCDNRTNMRREELELQINVRGDLVGIMTVASGSEQTKTPPVSGLVFMMRSHRKFRWCGDRIGSQLAATAS</sequence>
<name>A0A291PEA1_9PROT</name>
<reference evidence="1 2" key="1">
    <citation type="submission" date="2017-08" db="EMBL/GenBank/DDBJ databases">
        <title>Complete Genome Sequence of Acetobacter tropicalis Oregon-R-modENCODE STRAIN BDGP1, an acetic acid bacterium isolated from Drosophila melanogaster gut.</title>
        <authorList>
            <person name="Wan K.H."/>
            <person name="Yu C."/>
            <person name="Park S."/>
            <person name="Hammonds A.S."/>
            <person name="Booth B.W."/>
            <person name="Celniker S.E."/>
        </authorList>
    </citation>
    <scope>NUCLEOTIDE SEQUENCE [LARGE SCALE GENOMIC DNA]</scope>
    <source>
        <strain evidence="1 2">BDGP1</strain>
    </source>
</reference>
<organism evidence="1 2">
    <name type="scientific">Acetobacter tropicalis</name>
    <dbReference type="NCBI Taxonomy" id="104102"/>
    <lineage>
        <taxon>Bacteria</taxon>
        <taxon>Pseudomonadati</taxon>
        <taxon>Pseudomonadota</taxon>
        <taxon>Alphaproteobacteria</taxon>
        <taxon>Acetobacterales</taxon>
        <taxon>Acetobacteraceae</taxon>
        <taxon>Acetobacter</taxon>
    </lineage>
</organism>
<dbReference type="KEGG" id="ato:CIW82_02900"/>
<accession>A0A291PEA1</accession>
<proteinExistence type="predicted"/>
<dbReference type="Proteomes" id="UP000220394">
    <property type="component" value="Chromosome"/>
</dbReference>